<dbReference type="FunFam" id="3.60.21.10:FF:000238">
    <property type="entry name" value="DNA double-strand break repair protein Mre11"/>
    <property type="match status" value="1"/>
</dbReference>
<keyword evidence="5 10" id="KW-0255">Endonuclease</keyword>
<dbReference type="Gene3D" id="6.10.140.980">
    <property type="match status" value="1"/>
</dbReference>
<evidence type="ECO:0000256" key="2">
    <source>
        <dbReference type="ARBA" id="ARBA00009028"/>
    </source>
</evidence>
<dbReference type="GO" id="GO:0004519">
    <property type="term" value="F:endonuclease activity"/>
    <property type="evidence" value="ECO:0007669"/>
    <property type="project" value="UniProtKB-KW"/>
</dbReference>
<comment type="similarity">
    <text evidence="2">Belongs to the MRE11/RAD32 family.</text>
</comment>
<comment type="function">
    <text evidence="8">Part of the Rad50/Mre11 complex, which is involved in the early steps of DNA double-strand break (DSB) repair. The complex may facilitate opening of the processed DNA ends to aid in the recruitment of HerA and NurA. Mre11 binds to DSB ends and has both double-stranded 3'-5' exonuclease activity and single-stranded endonuclease activity.</text>
</comment>
<dbReference type="InterPro" id="IPR050535">
    <property type="entry name" value="DNA_Repair-Maintenance_Comp"/>
</dbReference>
<dbReference type="EMBL" id="LGFG01000033">
    <property type="protein sequence ID" value="KUK23304.1"/>
    <property type="molecule type" value="Genomic_DNA"/>
</dbReference>
<evidence type="ECO:0000313" key="14">
    <source>
        <dbReference type="EMBL" id="KUK23304.1"/>
    </source>
</evidence>
<evidence type="ECO:0000256" key="10">
    <source>
        <dbReference type="RuleBase" id="RU363069"/>
    </source>
</evidence>
<dbReference type="GO" id="GO:0006310">
    <property type="term" value="P:DNA recombination"/>
    <property type="evidence" value="ECO:0007669"/>
    <property type="project" value="UniProtKB-KW"/>
</dbReference>
<reference evidence="14 15" key="1">
    <citation type="journal article" date="2015" name="MBio">
        <title>Genome-Resolved Metagenomic Analysis Reveals Roles for Candidate Phyla and Other Microbial Community Members in Biogeochemical Transformations in Oil Reservoirs.</title>
        <authorList>
            <person name="Hu P."/>
            <person name="Tom L."/>
            <person name="Singh A."/>
            <person name="Thomas B.C."/>
            <person name="Baker B.J."/>
            <person name="Piceno Y.M."/>
            <person name="Andersen G.L."/>
            <person name="Banfield J.F."/>
        </authorList>
    </citation>
    <scope>NUCLEOTIDE SEQUENCE [LARGE SCALE GENOMIC DNA]</scope>
    <source>
        <strain evidence="14">46_26</strain>
    </source>
</reference>
<name>A0A124FG26_9THEM</name>
<dbReference type="GO" id="GO:0046872">
    <property type="term" value="F:metal ion binding"/>
    <property type="evidence" value="ECO:0007669"/>
    <property type="project" value="UniProtKB-KW"/>
</dbReference>
<dbReference type="OMA" id="LGHLHGC"/>
<protein>
    <recommendedName>
        <fullName evidence="10">Nuclease SbcCD subunit D</fullName>
    </recommendedName>
</protein>
<feature type="domain" description="Mre11 C-terminal" evidence="13">
    <location>
        <begin position="337"/>
        <end position="382"/>
    </location>
</feature>
<comment type="similarity">
    <text evidence="10">Belongs to the SbcD family.</text>
</comment>
<dbReference type="Gene3D" id="3.60.21.10">
    <property type="match status" value="1"/>
</dbReference>
<feature type="coiled-coil region" evidence="10">
    <location>
        <begin position="325"/>
        <end position="376"/>
    </location>
</feature>
<organism evidence="14 15">
    <name type="scientific">Thermotoga petrophila</name>
    <dbReference type="NCBI Taxonomy" id="93929"/>
    <lineage>
        <taxon>Bacteria</taxon>
        <taxon>Thermotogati</taxon>
        <taxon>Thermotogota</taxon>
        <taxon>Thermotogae</taxon>
        <taxon>Thermotogales</taxon>
        <taxon>Thermotogaceae</taxon>
        <taxon>Thermotoga</taxon>
    </lineage>
</organism>
<dbReference type="InterPro" id="IPR004843">
    <property type="entry name" value="Calcineurin-like_PHP"/>
</dbReference>
<dbReference type="PANTHER" id="PTHR30337:SF0">
    <property type="entry name" value="NUCLEASE SBCCD SUBUNIT D"/>
    <property type="match status" value="1"/>
</dbReference>
<dbReference type="CDD" id="cd00840">
    <property type="entry name" value="MPP_Mre11_N"/>
    <property type="match status" value="1"/>
</dbReference>
<dbReference type="GO" id="GO:0006260">
    <property type="term" value="P:DNA replication"/>
    <property type="evidence" value="ECO:0007669"/>
    <property type="project" value="UniProtKB-KW"/>
</dbReference>
<evidence type="ECO:0000313" key="15">
    <source>
        <dbReference type="Proteomes" id="UP000058636"/>
    </source>
</evidence>
<evidence type="ECO:0000256" key="5">
    <source>
        <dbReference type="ARBA" id="ARBA00022759"/>
    </source>
</evidence>
<dbReference type="InterPro" id="IPR029052">
    <property type="entry name" value="Metallo-depent_PP-like"/>
</dbReference>
<dbReference type="AlphaFoldDB" id="A0A124FG26"/>
<dbReference type="Proteomes" id="UP000058636">
    <property type="component" value="Unassembled WGS sequence"/>
</dbReference>
<evidence type="ECO:0000256" key="7">
    <source>
        <dbReference type="ARBA" id="ARBA00022839"/>
    </source>
</evidence>
<keyword evidence="10" id="KW-0175">Coiled coil</keyword>
<dbReference type="InterPro" id="IPR054045">
    <property type="entry name" value="Mre11_C"/>
</dbReference>
<keyword evidence="4" id="KW-0479">Metal-binding</keyword>
<feature type="domain" description="Calcineurin-like phosphoesterase" evidence="11">
    <location>
        <begin position="4"/>
        <end position="216"/>
    </location>
</feature>
<evidence type="ECO:0000256" key="6">
    <source>
        <dbReference type="ARBA" id="ARBA00022801"/>
    </source>
</evidence>
<dbReference type="Pfam" id="PF22155">
    <property type="entry name" value="Mre11_acc_DNA_cap"/>
    <property type="match status" value="1"/>
</dbReference>
<evidence type="ECO:0000256" key="4">
    <source>
        <dbReference type="ARBA" id="ARBA00022723"/>
    </source>
</evidence>
<dbReference type="PATRIC" id="fig|93930.3.peg.1436"/>
<dbReference type="Pfam" id="PF22161">
    <property type="entry name" value="Mre11_C_bact"/>
    <property type="match status" value="1"/>
</dbReference>
<comment type="function">
    <text evidence="10">SbcCD cleaves DNA hairpin structures. These structures can inhibit DNA replication and are intermediates in certain DNA recombination reactions. The complex acts as a 3'-&gt;5' double strand exonuclease that can open hairpins. It also has a 5' single-strand endonuclease activity.</text>
</comment>
<dbReference type="InterPro" id="IPR041796">
    <property type="entry name" value="Mre11_N"/>
</dbReference>
<dbReference type="PANTHER" id="PTHR30337">
    <property type="entry name" value="COMPONENT OF ATP-DEPENDENT DSDNA EXONUCLEASE"/>
    <property type="match status" value="1"/>
</dbReference>
<keyword evidence="10" id="KW-0233">DNA recombination</keyword>
<evidence type="ECO:0000256" key="1">
    <source>
        <dbReference type="ARBA" id="ARBA00001936"/>
    </source>
</evidence>
<dbReference type="InterPro" id="IPR004593">
    <property type="entry name" value="SbcD"/>
</dbReference>
<comment type="subunit">
    <text evidence="10">Heterodimer of SbcC and SbcD.</text>
</comment>
<evidence type="ECO:0000259" key="12">
    <source>
        <dbReference type="Pfam" id="PF22155"/>
    </source>
</evidence>
<evidence type="ECO:0000256" key="8">
    <source>
        <dbReference type="ARBA" id="ARBA00055197"/>
    </source>
</evidence>
<feature type="domain" description="Mre11 accessory DNA binding capping" evidence="12">
    <location>
        <begin position="268"/>
        <end position="323"/>
    </location>
</feature>
<dbReference type="NCBIfam" id="TIGR00619">
    <property type="entry name" value="sbcd"/>
    <property type="match status" value="1"/>
</dbReference>
<evidence type="ECO:0000259" key="11">
    <source>
        <dbReference type="Pfam" id="PF00149"/>
    </source>
</evidence>
<accession>A0A124FG26</accession>
<dbReference type="Gene3D" id="3.30.160.210">
    <property type="entry name" value="DNA double-strand break repair nuclease"/>
    <property type="match status" value="1"/>
</dbReference>
<dbReference type="InterPro" id="IPR054406">
    <property type="entry name" value="Mre11_acc_DNA_cap"/>
</dbReference>
<evidence type="ECO:0000259" key="13">
    <source>
        <dbReference type="Pfam" id="PF22161"/>
    </source>
</evidence>
<keyword evidence="3 10" id="KW-0540">Nuclease</keyword>
<comment type="cofactor">
    <cofactor evidence="1">
        <name>Mn(2+)</name>
        <dbReference type="ChEBI" id="CHEBI:29035"/>
    </cofactor>
</comment>
<keyword evidence="10" id="KW-0235">DNA replication</keyword>
<evidence type="ECO:0000256" key="9">
    <source>
        <dbReference type="ARBA" id="ARBA00062374"/>
    </source>
</evidence>
<sequence>MKELRILHTSDWHLGVTSWTSSRPVDRREELKKALDKVVEEAEKRGVDLILLTGDLLHSRNNPSVVALHDLLDYLKRMMRTAPVVVLPGNHDWKGLKLFGNFITSISSDITFVMSFEPVDVEAKRGQKVRILPFPYPDESEALRKNEGDFRFFLESRLNKLYEEALKKEDFAIFMGHFTVEGLSGYAGIEQGREIIINRALIPSVVDYAALGHIHSFREIQKQPLTIYPGSLIKIDFGEEADEKGAVFVELKRGEPPRYERIDVAPLPLKTLYYKKIDTSALRSIRDFCRNFPGYVRVVYEEDSGILPDLMGEIDNLVKIERKSKREIEEVLRESMEEFKEELDKIDYFELFKEYLKKREENHEKLLKILDELLDEVKKSEA</sequence>
<keyword evidence="6 10" id="KW-0378">Hydrolase</keyword>
<dbReference type="Pfam" id="PF00149">
    <property type="entry name" value="Metallophos"/>
    <property type="match status" value="1"/>
</dbReference>
<comment type="caution">
    <text evidence="14">The sequence shown here is derived from an EMBL/GenBank/DDBJ whole genome shotgun (WGS) entry which is preliminary data.</text>
</comment>
<comment type="subunit">
    <text evidence="9">Homodimer. Forms a heterotetramer composed of two Mre11 subunits and two Rad50 subunits. Homodimerization facilitates DNA binding.</text>
</comment>
<gene>
    <name evidence="10" type="primary">sbcD</name>
    <name evidence="14" type="ORF">XD57_0592</name>
</gene>
<keyword evidence="7 10" id="KW-0269">Exonuclease</keyword>
<dbReference type="GO" id="GO:0008408">
    <property type="term" value="F:3'-5' exonuclease activity"/>
    <property type="evidence" value="ECO:0007669"/>
    <property type="project" value="InterPro"/>
</dbReference>
<dbReference type="SUPFAM" id="SSF56300">
    <property type="entry name" value="Metallo-dependent phosphatases"/>
    <property type="match status" value="1"/>
</dbReference>
<proteinExistence type="inferred from homology"/>
<evidence type="ECO:0000256" key="3">
    <source>
        <dbReference type="ARBA" id="ARBA00022722"/>
    </source>
</evidence>